<gene>
    <name evidence="1" type="ORF">TPAB3V08_LOCUS11215</name>
</gene>
<accession>A0ABN7P8X2</accession>
<comment type="caution">
    <text evidence="1">The sequence shown here is derived from an EMBL/GenBank/DDBJ whole genome shotgun (WGS) entry which is preliminary data.</text>
</comment>
<sequence>MCGYASLTDLNTWNHSWSSPAHQVSVEVLVIPPPPQPLVPYAPIKDLFPALYPIDASI</sequence>
<keyword evidence="2" id="KW-1185">Reference proteome</keyword>
<organism evidence="1 2">
    <name type="scientific">Timema podura</name>
    <name type="common">Walking stick</name>
    <dbReference type="NCBI Taxonomy" id="61482"/>
    <lineage>
        <taxon>Eukaryota</taxon>
        <taxon>Metazoa</taxon>
        <taxon>Ecdysozoa</taxon>
        <taxon>Arthropoda</taxon>
        <taxon>Hexapoda</taxon>
        <taxon>Insecta</taxon>
        <taxon>Pterygota</taxon>
        <taxon>Neoptera</taxon>
        <taxon>Polyneoptera</taxon>
        <taxon>Phasmatodea</taxon>
        <taxon>Timematodea</taxon>
        <taxon>Timematoidea</taxon>
        <taxon>Timematidae</taxon>
        <taxon>Timema</taxon>
    </lineage>
</organism>
<proteinExistence type="predicted"/>
<feature type="non-terminal residue" evidence="1">
    <location>
        <position position="58"/>
    </location>
</feature>
<dbReference type="Proteomes" id="UP001153148">
    <property type="component" value="Unassembled WGS sequence"/>
</dbReference>
<dbReference type="EMBL" id="CAJPIN010032870">
    <property type="protein sequence ID" value="CAG2064268.1"/>
    <property type="molecule type" value="Genomic_DNA"/>
</dbReference>
<evidence type="ECO:0000313" key="2">
    <source>
        <dbReference type="Proteomes" id="UP001153148"/>
    </source>
</evidence>
<name>A0ABN7P8X2_TIMPD</name>
<evidence type="ECO:0000313" key="1">
    <source>
        <dbReference type="EMBL" id="CAG2064268.1"/>
    </source>
</evidence>
<protein>
    <submittedName>
        <fullName evidence="1">Uncharacterized protein</fullName>
    </submittedName>
</protein>
<reference evidence="1" key="1">
    <citation type="submission" date="2021-03" db="EMBL/GenBank/DDBJ databases">
        <authorList>
            <person name="Tran Van P."/>
        </authorList>
    </citation>
    <scope>NUCLEOTIDE SEQUENCE</scope>
</reference>